<dbReference type="Pfam" id="PF01968">
    <property type="entry name" value="Hydantoinase_A"/>
    <property type="match status" value="1"/>
</dbReference>
<organism evidence="2">
    <name type="scientific">bioreactor metagenome</name>
    <dbReference type="NCBI Taxonomy" id="1076179"/>
    <lineage>
        <taxon>unclassified sequences</taxon>
        <taxon>metagenomes</taxon>
        <taxon>ecological metagenomes</taxon>
    </lineage>
</organism>
<dbReference type="GO" id="GO:0016787">
    <property type="term" value="F:hydrolase activity"/>
    <property type="evidence" value="ECO:0007669"/>
    <property type="project" value="InterPro"/>
</dbReference>
<protein>
    <recommendedName>
        <fullName evidence="1">Hydantoinase A/oxoprolinase domain-containing protein</fullName>
    </recommendedName>
</protein>
<reference evidence="2" key="1">
    <citation type="submission" date="2019-08" db="EMBL/GenBank/DDBJ databases">
        <authorList>
            <person name="Kucharzyk K."/>
            <person name="Murdoch R.W."/>
            <person name="Higgins S."/>
            <person name="Loffler F."/>
        </authorList>
    </citation>
    <scope>NUCLEOTIDE SEQUENCE</scope>
</reference>
<dbReference type="NCBIfam" id="TIGR03123">
    <property type="entry name" value="one_C_unchar_1"/>
    <property type="match status" value="1"/>
</dbReference>
<dbReference type="AlphaFoldDB" id="A0A644V554"/>
<proteinExistence type="predicted"/>
<comment type="caution">
    <text evidence="2">The sequence shown here is derived from an EMBL/GenBank/DDBJ whole genome shotgun (WGS) entry which is preliminary data.</text>
</comment>
<dbReference type="InterPro" id="IPR002756">
    <property type="entry name" value="MfnF"/>
</dbReference>
<evidence type="ECO:0000313" key="2">
    <source>
        <dbReference type="EMBL" id="MPL86469.1"/>
    </source>
</evidence>
<accession>A0A644V554</accession>
<name>A0A644V554_9ZZZZ</name>
<dbReference type="InterPro" id="IPR002821">
    <property type="entry name" value="Hydantoinase_A"/>
</dbReference>
<gene>
    <name evidence="2" type="ORF">SDC9_32449</name>
</gene>
<evidence type="ECO:0000259" key="1">
    <source>
        <dbReference type="Pfam" id="PF01968"/>
    </source>
</evidence>
<feature type="domain" description="Hydantoinase A/oxoprolinase" evidence="1">
    <location>
        <begin position="46"/>
        <end position="270"/>
    </location>
</feature>
<dbReference type="EMBL" id="VSSQ01000222">
    <property type="protein sequence ID" value="MPL86469.1"/>
    <property type="molecule type" value="Genomic_DNA"/>
</dbReference>
<dbReference type="Gene3D" id="3.30.420.40">
    <property type="match status" value="1"/>
</dbReference>
<dbReference type="Gene3D" id="3.30.420.190">
    <property type="entry name" value="conserved archaeal protein q6m145"/>
    <property type="match status" value="1"/>
</dbReference>
<sequence>MIGIDVGGANLKIVDESGVHIHYCPLWKESDLAEIISTYAGRGNAAVVMSGELADGFMNKSDGISYIVDAVCQTFPDAVFYGTDAKFHIKACPQLAAANWLASVDLLRRTYPDGMMLDIGSTTADIVPFSRFPRLLGMTDTLRLQQGYLVYTGMLRTPVAALANSAEISGIMTLFSTEYFACSGDAHFVLGSIGSEEYSSATPDGKEVSREACLRRLARMVCADLEEIGEEGALKIAESFWAAQRDLVCTAVEKVREDVGADILLVGGIGSSTFAPLLGGVDLTAELGIPADALPAYAVREIAGVLEGSSEIV</sequence>